<dbReference type="InterPro" id="IPR039418">
    <property type="entry name" value="LexA-like"/>
</dbReference>
<evidence type="ECO:0000313" key="10">
    <source>
        <dbReference type="Proteomes" id="UP000064137"/>
    </source>
</evidence>
<sequence length="143" mass="15665">MSVTVLGCLASSDTQLPLYDFRLPCGFPSPAQDHLERQVSLDELVDLRAPHTYVIQVSGDSMTGVGIFPGDLVIVDRARPARVGDIVVAVRDREPTLKRLGRRGANFVLLAENPAYAPLVIGERDDFEVWGVATHSLRRFGHG</sequence>
<dbReference type="Pfam" id="PF00717">
    <property type="entry name" value="Peptidase_S24"/>
    <property type="match status" value="1"/>
</dbReference>
<dbReference type="NCBIfam" id="NF007621">
    <property type="entry name" value="PRK10276.1"/>
    <property type="match status" value="1"/>
</dbReference>
<accession>A0A0U4W0Z2</accession>
<dbReference type="InterPro" id="IPR050077">
    <property type="entry name" value="LexA_repressor"/>
</dbReference>
<evidence type="ECO:0000256" key="3">
    <source>
        <dbReference type="ARBA" id="ARBA00022801"/>
    </source>
</evidence>
<dbReference type="GO" id="GO:0016787">
    <property type="term" value="F:hydrolase activity"/>
    <property type="evidence" value="ECO:0007669"/>
    <property type="project" value="UniProtKB-KW"/>
</dbReference>
<keyword evidence="4 7" id="KW-0068">Autocatalytic cleavage</keyword>
<evidence type="ECO:0000256" key="1">
    <source>
        <dbReference type="ARBA" id="ARBA00007484"/>
    </source>
</evidence>
<dbReference type="AlphaFoldDB" id="A0A0U4W0Z2"/>
<dbReference type="GO" id="GO:0006355">
    <property type="term" value="P:regulation of DNA-templated transcription"/>
    <property type="evidence" value="ECO:0007669"/>
    <property type="project" value="InterPro"/>
</dbReference>
<name>A0A0U4W0Z2_9PSED</name>
<dbReference type="InterPro" id="IPR006197">
    <property type="entry name" value="Peptidase_S24_LexA"/>
</dbReference>
<evidence type="ECO:0000259" key="8">
    <source>
        <dbReference type="Pfam" id="PF00717"/>
    </source>
</evidence>
<evidence type="ECO:0000256" key="5">
    <source>
        <dbReference type="ARBA" id="ARBA00023204"/>
    </source>
</evidence>
<keyword evidence="2" id="KW-0227">DNA damage</keyword>
<dbReference type="PANTHER" id="PTHR33516">
    <property type="entry name" value="LEXA REPRESSOR"/>
    <property type="match status" value="1"/>
</dbReference>
<dbReference type="PRINTS" id="PR00726">
    <property type="entry name" value="LEXASERPTASE"/>
</dbReference>
<protein>
    <submittedName>
        <fullName evidence="9">Peptidase S24</fullName>
    </submittedName>
</protein>
<dbReference type="KEGG" id="por:APT59_04050"/>
<evidence type="ECO:0000256" key="7">
    <source>
        <dbReference type="RuleBase" id="RU003991"/>
    </source>
</evidence>
<evidence type="ECO:0000256" key="4">
    <source>
        <dbReference type="ARBA" id="ARBA00022813"/>
    </source>
</evidence>
<proteinExistence type="inferred from homology"/>
<dbReference type="SUPFAM" id="SSF51306">
    <property type="entry name" value="LexA/Signal peptidase"/>
    <property type="match status" value="1"/>
</dbReference>
<dbReference type="CDD" id="cd06529">
    <property type="entry name" value="S24_LexA-like"/>
    <property type="match status" value="1"/>
</dbReference>
<feature type="domain" description="Peptidase S24/S26A/S26B/S26C" evidence="8">
    <location>
        <begin position="17"/>
        <end position="133"/>
    </location>
</feature>
<keyword evidence="6" id="KW-0742">SOS response</keyword>
<dbReference type="Proteomes" id="UP000064137">
    <property type="component" value="Chromosome"/>
</dbReference>
<dbReference type="GO" id="GO:0009432">
    <property type="term" value="P:SOS response"/>
    <property type="evidence" value="ECO:0007669"/>
    <property type="project" value="UniProtKB-KW"/>
</dbReference>
<dbReference type="Gene3D" id="2.10.109.10">
    <property type="entry name" value="Umud Fragment, subunit A"/>
    <property type="match status" value="1"/>
</dbReference>
<dbReference type="RefSeq" id="WP_059313673.1">
    <property type="nucleotide sequence ID" value="NZ_CP013987.1"/>
</dbReference>
<dbReference type="PANTHER" id="PTHR33516:SF2">
    <property type="entry name" value="LEXA REPRESSOR-RELATED"/>
    <property type="match status" value="1"/>
</dbReference>
<dbReference type="GO" id="GO:0006281">
    <property type="term" value="P:DNA repair"/>
    <property type="evidence" value="ECO:0007669"/>
    <property type="project" value="UniProtKB-KW"/>
</dbReference>
<gene>
    <name evidence="9" type="ORF">APT59_04050</name>
</gene>
<dbReference type="InterPro" id="IPR015927">
    <property type="entry name" value="Peptidase_S24_S26A/B/C"/>
</dbReference>
<dbReference type="InterPro" id="IPR036286">
    <property type="entry name" value="LexA/Signal_pep-like_sf"/>
</dbReference>
<keyword evidence="5" id="KW-0234">DNA repair</keyword>
<dbReference type="GO" id="GO:0003677">
    <property type="term" value="F:DNA binding"/>
    <property type="evidence" value="ECO:0007669"/>
    <property type="project" value="InterPro"/>
</dbReference>
<evidence type="ECO:0000256" key="2">
    <source>
        <dbReference type="ARBA" id="ARBA00022763"/>
    </source>
</evidence>
<comment type="similarity">
    <text evidence="1 7">Belongs to the peptidase S24 family.</text>
</comment>
<evidence type="ECO:0000313" key="9">
    <source>
        <dbReference type="EMBL" id="ALZ83414.1"/>
    </source>
</evidence>
<reference evidence="9 10" key="1">
    <citation type="submission" date="2016-01" db="EMBL/GenBank/DDBJ databases">
        <title>Annotation of Pseudomonas oryzihabitans USDA-ARS-USMARC-56511.</title>
        <authorList>
            <person name="Harhay G.P."/>
            <person name="Harhay D.M."/>
            <person name="Smith T.P.L."/>
            <person name="Bono J.L."/>
            <person name="Heaton M.P."/>
            <person name="Clawson M.L."/>
            <person name="Chitko-Mckown C.G."/>
            <person name="Capik S.F."/>
            <person name="DeDonder K.D."/>
            <person name="Apley M.D."/>
            <person name="Lubbers B.V."/>
            <person name="White B.J."/>
            <person name="Larson R.L."/>
        </authorList>
    </citation>
    <scope>NUCLEOTIDE SEQUENCE [LARGE SCALE GENOMIC DNA]</scope>
    <source>
        <strain evidence="9 10">USDA-ARS-USMARC-56511</strain>
    </source>
</reference>
<keyword evidence="3 7" id="KW-0378">Hydrolase</keyword>
<dbReference type="EMBL" id="CP013987">
    <property type="protein sequence ID" value="ALZ83414.1"/>
    <property type="molecule type" value="Genomic_DNA"/>
</dbReference>
<dbReference type="OrthoDB" id="9787787at2"/>
<organism evidence="9 10">
    <name type="scientific">Pseudomonas oryzihabitans</name>
    <dbReference type="NCBI Taxonomy" id="47885"/>
    <lineage>
        <taxon>Bacteria</taxon>
        <taxon>Pseudomonadati</taxon>
        <taxon>Pseudomonadota</taxon>
        <taxon>Gammaproteobacteria</taxon>
        <taxon>Pseudomonadales</taxon>
        <taxon>Pseudomonadaceae</taxon>
        <taxon>Pseudomonas</taxon>
    </lineage>
</organism>
<evidence type="ECO:0000256" key="6">
    <source>
        <dbReference type="ARBA" id="ARBA00023236"/>
    </source>
</evidence>